<dbReference type="InterPro" id="IPR010296">
    <property type="entry name" value="DUF899_thioredox"/>
</dbReference>
<dbReference type="RefSeq" id="WP_130419885.1">
    <property type="nucleotide sequence ID" value="NZ_SHKW01000001.1"/>
</dbReference>
<sequence>MSDGNDPKAAAAIAEERRRNEEAVERHTVVSEEEWLKQRLALMEKEKQYMRMGDELAAEMRALPWLKVEQSYTFTSPQGDLTFGDLFRGHSQLFLKHFMMEPNQEWQCPGCSLESDHVDGLLPHFEHHDMSYVAVSRAPIEEIEVVRKRMGWKFCWVSSYNSDFNYDFHVSFRPEEVAAGKTIYNFRERKIGPETFTLSGHSVFYRNAKGEIFRTYGTFGRGSEQFMGIYGYFDVLPKGREEYGPHHSLPDWAKVHDQYESSGDQGSCGCAHG</sequence>
<dbReference type="OrthoDB" id="574359at2"/>
<dbReference type="Pfam" id="PF05988">
    <property type="entry name" value="DUF899"/>
    <property type="match status" value="1"/>
</dbReference>
<reference evidence="2 3" key="1">
    <citation type="submission" date="2019-02" db="EMBL/GenBank/DDBJ databases">
        <title>Genomic Encyclopedia of Archaeal and Bacterial Type Strains, Phase II (KMG-II): from individual species to whole genera.</title>
        <authorList>
            <person name="Goeker M."/>
        </authorList>
    </citation>
    <scope>NUCLEOTIDE SEQUENCE [LARGE SCALE GENOMIC DNA]</scope>
    <source>
        <strain evidence="2 3">DSM 18101</strain>
    </source>
</reference>
<evidence type="ECO:0000256" key="1">
    <source>
        <dbReference type="SAM" id="MobiDB-lite"/>
    </source>
</evidence>
<evidence type="ECO:0000313" key="3">
    <source>
        <dbReference type="Proteomes" id="UP000292958"/>
    </source>
</evidence>
<organism evidence="2 3">
    <name type="scientific">Edaphobacter modestus</name>
    <dbReference type="NCBI Taxonomy" id="388466"/>
    <lineage>
        <taxon>Bacteria</taxon>
        <taxon>Pseudomonadati</taxon>
        <taxon>Acidobacteriota</taxon>
        <taxon>Terriglobia</taxon>
        <taxon>Terriglobales</taxon>
        <taxon>Acidobacteriaceae</taxon>
        <taxon>Edaphobacter</taxon>
    </lineage>
</organism>
<feature type="region of interest" description="Disordered" evidence="1">
    <location>
        <begin position="1"/>
        <end position="20"/>
    </location>
</feature>
<evidence type="ECO:0000313" key="2">
    <source>
        <dbReference type="EMBL" id="RZU42080.1"/>
    </source>
</evidence>
<protein>
    <submittedName>
        <fullName evidence="2">Putative dithiol-disulfide oxidoreductase (DUF899 family)</fullName>
    </submittedName>
</protein>
<gene>
    <name evidence="2" type="ORF">BDD14_3626</name>
</gene>
<dbReference type="AlphaFoldDB" id="A0A4Q7YWJ8"/>
<name>A0A4Q7YWJ8_9BACT</name>
<proteinExistence type="predicted"/>
<dbReference type="InterPro" id="IPR036249">
    <property type="entry name" value="Thioredoxin-like_sf"/>
</dbReference>
<keyword evidence="3" id="KW-1185">Reference proteome</keyword>
<comment type="caution">
    <text evidence="2">The sequence shown here is derived from an EMBL/GenBank/DDBJ whole genome shotgun (WGS) entry which is preliminary data.</text>
</comment>
<dbReference type="SUPFAM" id="SSF52833">
    <property type="entry name" value="Thioredoxin-like"/>
    <property type="match status" value="1"/>
</dbReference>
<accession>A0A4Q7YWJ8</accession>
<dbReference type="EMBL" id="SHKW01000001">
    <property type="protein sequence ID" value="RZU42080.1"/>
    <property type="molecule type" value="Genomic_DNA"/>
</dbReference>
<dbReference type="Proteomes" id="UP000292958">
    <property type="component" value="Unassembled WGS sequence"/>
</dbReference>